<dbReference type="RefSeq" id="WP_059391247.1">
    <property type="nucleotide sequence ID" value="NZ_FNZC01000011.1"/>
</dbReference>
<dbReference type="PANTHER" id="PTHR37296:SF1">
    <property type="entry name" value="CONSERVED VIRULENCE FACTOR B"/>
    <property type="match status" value="1"/>
</dbReference>
<dbReference type="AlphaFoldDB" id="A0A379JNA1"/>
<dbReference type="InterPro" id="IPR012340">
    <property type="entry name" value="NA-bd_OB-fold"/>
</dbReference>
<protein>
    <submittedName>
        <fullName evidence="3">GntR family transcriptional regulator</fullName>
    </submittedName>
</protein>
<feature type="domain" description="S1 motif" evidence="2">
    <location>
        <begin position="71"/>
        <end position="133"/>
    </location>
</feature>
<feature type="domain" description="S1 motif" evidence="2">
    <location>
        <begin position="146"/>
        <end position="208"/>
    </location>
</feature>
<reference evidence="3 4" key="1">
    <citation type="submission" date="2018-06" db="EMBL/GenBank/DDBJ databases">
        <authorList>
            <consortium name="Pathogen Informatics"/>
            <person name="Doyle S."/>
        </authorList>
    </citation>
    <scope>NUCLEOTIDE SEQUENCE [LARGE SCALE GENOMIC DNA]</scope>
    <source>
        <strain evidence="3 4">NCTC10692</strain>
    </source>
</reference>
<dbReference type="PIRSF" id="PIRSF012524">
    <property type="entry name" value="YitL_S1"/>
    <property type="match status" value="1"/>
</dbReference>
<dbReference type="Pfam" id="PF13509">
    <property type="entry name" value="S1_2"/>
    <property type="match status" value="2"/>
</dbReference>
<dbReference type="EMBL" id="UGUV01000002">
    <property type="protein sequence ID" value="SUD49910.1"/>
    <property type="molecule type" value="Genomic_DNA"/>
</dbReference>
<dbReference type="Gene3D" id="1.10.10.10">
    <property type="entry name" value="Winged helix-like DNA-binding domain superfamily/Winged helix DNA-binding domain"/>
    <property type="match status" value="1"/>
</dbReference>
<gene>
    <name evidence="3" type="primary">cvfB</name>
    <name evidence="3" type="ORF">NCTC10692_00294</name>
</gene>
<dbReference type="SMART" id="SM00316">
    <property type="entry name" value="S1"/>
    <property type="match status" value="2"/>
</dbReference>
<dbReference type="Proteomes" id="UP000255303">
    <property type="component" value="Unassembled WGS sequence"/>
</dbReference>
<dbReference type="InterPro" id="IPR040764">
    <property type="entry name" value="CvfB_WH"/>
</dbReference>
<dbReference type="GO" id="GO:0003676">
    <property type="term" value="F:nucleic acid binding"/>
    <property type="evidence" value="ECO:0007669"/>
    <property type="project" value="InterPro"/>
</dbReference>
<evidence type="ECO:0000256" key="1">
    <source>
        <dbReference type="PIRNR" id="PIRNR012524"/>
    </source>
</evidence>
<sequence>MALIGRMNSLQVVKHTDFGLYLDGGADGEILLPKRYIPKDTPSEVDDWLNVFLYLDSEDKLIATTLKPKIQLGEFASLKVVDINRVGLFFDWGLPKDLLLPHSEEKRPLQIGDYCVIYLYLDKRTRRLTATARLDRHLDKVPANYQVGQEVDLLVVERTDLGFKAIIDGKHWGLIHKNELFKFIRSGMREKGYIKELRADGKISLSLQPIGHEAASGLAEQIIERLRAQGGVLALGDKSPPELISEHFRVSKGNFKKAIGGLYKQGLIRIHDDRIELLDN</sequence>
<evidence type="ECO:0000259" key="2">
    <source>
        <dbReference type="SMART" id="SM00316"/>
    </source>
</evidence>
<evidence type="ECO:0000313" key="3">
    <source>
        <dbReference type="EMBL" id="SUD49910.1"/>
    </source>
</evidence>
<accession>A0A379JNA1</accession>
<dbReference type="InterPro" id="IPR003029">
    <property type="entry name" value="S1_domain"/>
</dbReference>
<comment type="similarity">
    <text evidence="1">Belongs to the CvfB family.</text>
</comment>
<dbReference type="InterPro" id="IPR036388">
    <property type="entry name" value="WH-like_DNA-bd_sf"/>
</dbReference>
<proteinExistence type="inferred from homology"/>
<dbReference type="Pfam" id="PF17783">
    <property type="entry name" value="WHD_CvfB"/>
    <property type="match status" value="1"/>
</dbReference>
<name>A0A379JNA1_ECTOL</name>
<dbReference type="Gene3D" id="2.40.50.140">
    <property type="entry name" value="Nucleic acid-binding proteins"/>
    <property type="match status" value="3"/>
</dbReference>
<organism evidence="3 4">
    <name type="scientific">Ectopseudomonas oleovorans</name>
    <name type="common">Pseudomonas oleovorans</name>
    <dbReference type="NCBI Taxonomy" id="301"/>
    <lineage>
        <taxon>Bacteria</taxon>
        <taxon>Pseudomonadati</taxon>
        <taxon>Pseudomonadota</taxon>
        <taxon>Gammaproteobacteria</taxon>
        <taxon>Pseudomonadales</taxon>
        <taxon>Pseudomonadaceae</taxon>
        <taxon>Ectopseudomonas</taxon>
    </lineage>
</organism>
<dbReference type="InterPro" id="IPR039566">
    <property type="entry name" value="CvfB_S1_st"/>
</dbReference>
<dbReference type="InterPro" id="IPR014464">
    <property type="entry name" value="CvfB_fam"/>
</dbReference>
<dbReference type="PANTHER" id="PTHR37296">
    <property type="entry name" value="CONSERVED VIRULENCE FACTOR B"/>
    <property type="match status" value="1"/>
</dbReference>
<evidence type="ECO:0000313" key="4">
    <source>
        <dbReference type="Proteomes" id="UP000255303"/>
    </source>
</evidence>